<comment type="similarity">
    <text evidence="1 2">Belongs to the CutC family.</text>
</comment>
<dbReference type="InterPro" id="IPR036822">
    <property type="entry name" value="CutC-like_dom_sf"/>
</dbReference>
<dbReference type="HAMAP" id="MF_00795">
    <property type="entry name" value="CutC"/>
    <property type="match status" value="1"/>
</dbReference>
<dbReference type="AlphaFoldDB" id="A0A379E359"/>
<dbReference type="SUPFAM" id="SSF110395">
    <property type="entry name" value="CutC-like"/>
    <property type="match status" value="1"/>
</dbReference>
<name>A0A379E359_9BACT</name>
<reference evidence="3 4" key="1">
    <citation type="submission" date="2018-06" db="EMBL/GenBank/DDBJ databases">
        <authorList>
            <consortium name="Pathogen Informatics"/>
            <person name="Doyle S."/>
        </authorList>
    </citation>
    <scope>NUCLEOTIDE SEQUENCE [LARGE SCALE GENOMIC DNA]</scope>
    <source>
        <strain evidence="3 4">NCTC13067</strain>
    </source>
</reference>
<dbReference type="PANTHER" id="PTHR12598:SF0">
    <property type="entry name" value="COPPER HOMEOSTASIS PROTEIN CUTC HOMOLOG"/>
    <property type="match status" value="1"/>
</dbReference>
<dbReference type="Pfam" id="PF03932">
    <property type="entry name" value="CutC"/>
    <property type="match status" value="1"/>
</dbReference>
<evidence type="ECO:0000313" key="3">
    <source>
        <dbReference type="EMBL" id="SUB86761.1"/>
    </source>
</evidence>
<dbReference type="FunFam" id="3.20.20.380:FF:000001">
    <property type="entry name" value="Copper homeostasis protein CutC"/>
    <property type="match status" value="1"/>
</dbReference>
<gene>
    <name evidence="2 3" type="primary">cutC</name>
    <name evidence="3" type="ORF">NCTC13067_00409</name>
</gene>
<dbReference type="Proteomes" id="UP000255469">
    <property type="component" value="Unassembled WGS sequence"/>
</dbReference>
<organism evidence="3 4">
    <name type="scientific">Prevotella denticola</name>
    <dbReference type="NCBI Taxonomy" id="28129"/>
    <lineage>
        <taxon>Bacteria</taxon>
        <taxon>Pseudomonadati</taxon>
        <taxon>Bacteroidota</taxon>
        <taxon>Bacteroidia</taxon>
        <taxon>Bacteroidales</taxon>
        <taxon>Prevotellaceae</taxon>
        <taxon>Prevotella</taxon>
    </lineage>
</organism>
<evidence type="ECO:0000256" key="2">
    <source>
        <dbReference type="HAMAP-Rule" id="MF_00795"/>
    </source>
</evidence>
<accession>A0A379E359</accession>
<evidence type="ECO:0000313" key="4">
    <source>
        <dbReference type="Proteomes" id="UP000255469"/>
    </source>
</evidence>
<dbReference type="PANTHER" id="PTHR12598">
    <property type="entry name" value="COPPER HOMEOSTASIS PROTEIN CUTC"/>
    <property type="match status" value="1"/>
</dbReference>
<evidence type="ECO:0000256" key="1">
    <source>
        <dbReference type="ARBA" id="ARBA00007768"/>
    </source>
</evidence>
<dbReference type="RefSeq" id="WP_025068048.1">
    <property type="nucleotide sequence ID" value="NZ_CAUVPN010000017.1"/>
</dbReference>
<comment type="caution">
    <text evidence="2">Once thought to be involved in copper homeostasis, experiments in E.coli have shown this is not the case.</text>
</comment>
<proteinExistence type="inferred from homology"/>
<dbReference type="GO" id="GO:0005507">
    <property type="term" value="F:copper ion binding"/>
    <property type="evidence" value="ECO:0007669"/>
    <property type="project" value="TreeGrafter"/>
</dbReference>
<keyword evidence="2" id="KW-0963">Cytoplasm</keyword>
<comment type="subcellular location">
    <subcellularLocation>
        <location evidence="2">Cytoplasm</location>
    </subcellularLocation>
</comment>
<dbReference type="InterPro" id="IPR005627">
    <property type="entry name" value="CutC-like"/>
</dbReference>
<protein>
    <recommendedName>
        <fullName evidence="2">PF03932 family protein CutC</fullName>
    </recommendedName>
</protein>
<dbReference type="EMBL" id="UGTM01000001">
    <property type="protein sequence ID" value="SUB86761.1"/>
    <property type="molecule type" value="Genomic_DNA"/>
</dbReference>
<dbReference type="GO" id="GO:0005737">
    <property type="term" value="C:cytoplasm"/>
    <property type="evidence" value="ECO:0007669"/>
    <property type="project" value="UniProtKB-SubCell"/>
</dbReference>
<dbReference type="Gene3D" id="3.20.20.380">
    <property type="entry name" value="Copper homeostasis (CutC) domain"/>
    <property type="match status" value="1"/>
</dbReference>
<sequence>MKRSDFEIEVCANSVESCLAAQRGGADRVELCMGIPEGGTTPSYGEIKMAREVLTKARLHVIIRNRGGDFLYTDQELRRMATDIDLCRELGVDGVVFGCLTAEGDIDRAANAFLMAHAKGMSATFHRAFDRCRNPGKALEEIGALGFSRILTSGQQATAEKGIGLLRRLNTLSGGRVKIMAGCGVNEQNIARIYRETAVRAFHFSAREPFPSRMIHTNPSVYMGAKGADEDIVMLTTDRRVRNTVEALMEENA</sequence>